<dbReference type="VEuPathDB" id="FungiDB:RhiirA1_441983"/>
<accession>A0A2N1NIK3</accession>
<keyword evidence="2" id="KW-0677">Repeat</keyword>
<reference evidence="7 8" key="1">
    <citation type="submission" date="2016-04" db="EMBL/GenBank/DDBJ databases">
        <title>Genome analyses suggest a sexual origin of heterokaryosis in a supposedly ancient asexual fungus.</title>
        <authorList>
            <person name="Ropars J."/>
            <person name="Sedzielewska K."/>
            <person name="Noel J."/>
            <person name="Charron P."/>
            <person name="Farinelli L."/>
            <person name="Marton T."/>
            <person name="Kruger M."/>
            <person name="Pelin A."/>
            <person name="Brachmann A."/>
            <person name="Corradi N."/>
        </authorList>
    </citation>
    <scope>NUCLEOTIDE SEQUENCE [LARGE SCALE GENOMIC DNA]</scope>
    <source>
        <strain evidence="7 8">C2</strain>
    </source>
</reference>
<gene>
    <name evidence="7" type="ORF">RhiirC2_847430</name>
</gene>
<evidence type="ECO:0000256" key="1">
    <source>
        <dbReference type="ARBA" id="ARBA00022441"/>
    </source>
</evidence>
<organism evidence="7 8">
    <name type="scientific">Rhizophagus irregularis</name>
    <dbReference type="NCBI Taxonomy" id="588596"/>
    <lineage>
        <taxon>Eukaryota</taxon>
        <taxon>Fungi</taxon>
        <taxon>Fungi incertae sedis</taxon>
        <taxon>Mucoromycota</taxon>
        <taxon>Glomeromycotina</taxon>
        <taxon>Glomeromycetes</taxon>
        <taxon>Glomerales</taxon>
        <taxon>Glomeraceae</taxon>
        <taxon>Rhizophagus</taxon>
    </lineage>
</organism>
<dbReference type="Proteomes" id="UP000233469">
    <property type="component" value="Unassembled WGS sequence"/>
</dbReference>
<evidence type="ECO:0000313" key="8">
    <source>
        <dbReference type="Proteomes" id="UP000233469"/>
    </source>
</evidence>
<dbReference type="VEuPathDB" id="FungiDB:FUN_012427"/>
<evidence type="ECO:0008006" key="9">
    <source>
        <dbReference type="Google" id="ProtNLM"/>
    </source>
</evidence>
<feature type="region of interest" description="Disordered" evidence="4">
    <location>
        <begin position="344"/>
        <end position="366"/>
    </location>
</feature>
<proteinExistence type="predicted"/>
<dbReference type="OrthoDB" id="10250130at2759"/>
<comment type="caution">
    <text evidence="7">The sequence shown here is derived from an EMBL/GenBank/DDBJ whole genome shotgun (WGS) entry which is preliminary data.</text>
</comment>
<keyword evidence="3" id="KW-0175">Coiled coil</keyword>
<evidence type="ECO:0000313" key="7">
    <source>
        <dbReference type="EMBL" id="PKK73703.1"/>
    </source>
</evidence>
<feature type="compositionally biased region" description="Pro residues" evidence="4">
    <location>
        <begin position="344"/>
        <end position="355"/>
    </location>
</feature>
<dbReference type="PANTHER" id="PTHR46093">
    <property type="entry name" value="ACYL-COA-BINDING DOMAIN-CONTAINING PROTEIN 5"/>
    <property type="match status" value="1"/>
</dbReference>
<feature type="chain" id="PRO_5014929774" description="Galactose oxidase" evidence="6">
    <location>
        <begin position="20"/>
        <end position="572"/>
    </location>
</feature>
<keyword evidence="5" id="KW-1133">Transmembrane helix</keyword>
<evidence type="ECO:0000256" key="5">
    <source>
        <dbReference type="SAM" id="Phobius"/>
    </source>
</evidence>
<dbReference type="SUPFAM" id="SSF117281">
    <property type="entry name" value="Kelch motif"/>
    <property type="match status" value="1"/>
</dbReference>
<dbReference type="AlphaFoldDB" id="A0A2N1NIK3"/>
<dbReference type="VEuPathDB" id="FungiDB:RhiirFUN_014682"/>
<protein>
    <recommendedName>
        <fullName evidence="9">Galactose oxidase</fullName>
    </recommendedName>
</protein>
<name>A0A2N1NIK3_9GLOM</name>
<keyword evidence="1" id="KW-0880">Kelch repeat</keyword>
<evidence type="ECO:0000256" key="4">
    <source>
        <dbReference type="SAM" id="MobiDB-lite"/>
    </source>
</evidence>
<feature type="coiled-coil region" evidence="3">
    <location>
        <begin position="529"/>
        <end position="556"/>
    </location>
</feature>
<dbReference type="Gene3D" id="2.120.10.80">
    <property type="entry name" value="Kelch-type beta propeller"/>
    <property type="match status" value="2"/>
</dbReference>
<dbReference type="Pfam" id="PF24681">
    <property type="entry name" value="Kelch_KLHDC2_KLHL20_DRC7"/>
    <property type="match status" value="1"/>
</dbReference>
<reference evidence="7 8" key="2">
    <citation type="submission" date="2017-10" db="EMBL/GenBank/DDBJ databases">
        <title>Extensive intraspecific genome diversity in a model arbuscular mycorrhizal fungus.</title>
        <authorList>
            <person name="Chen E.C.H."/>
            <person name="Morin E."/>
            <person name="Baudet D."/>
            <person name="Noel J."/>
            <person name="Ndikumana S."/>
            <person name="Charron P."/>
            <person name="St-Onge C."/>
            <person name="Giorgi J."/>
            <person name="Grigoriev I.V."/>
            <person name="Roux C."/>
            <person name="Martin F.M."/>
            <person name="Corradi N."/>
        </authorList>
    </citation>
    <scope>NUCLEOTIDE SEQUENCE [LARGE SCALE GENOMIC DNA]</scope>
    <source>
        <strain evidence="7 8">C2</strain>
    </source>
</reference>
<dbReference type="InterPro" id="IPR015915">
    <property type="entry name" value="Kelch-typ_b-propeller"/>
</dbReference>
<feature type="transmembrane region" description="Helical" evidence="5">
    <location>
        <begin position="370"/>
        <end position="392"/>
    </location>
</feature>
<keyword evidence="5" id="KW-0812">Transmembrane</keyword>
<evidence type="ECO:0000256" key="3">
    <source>
        <dbReference type="SAM" id="Coils"/>
    </source>
</evidence>
<feature type="signal peptide" evidence="6">
    <location>
        <begin position="1"/>
        <end position="19"/>
    </location>
</feature>
<sequence length="572" mass="63433">MLVYISLWILFQLLIEINCQISPDKRRRHTATLVDNKLYILGGSEINKVGKDFFYIDFSVPFNTRNLLLTDLSKVNIVPPHFGAGSAKGGANNDTLFICGGVDDVNLKMEDVYTFDPKSNSWSIPKINGDAPPVLVSASTTVIDQKGKMYLRAGIGSNVPILDTINLVWTKGSSVGAPNVGLLASATTLLPNNKIIYLEDTNNDNISQVYIYDPVNNNWITKETSGTIPSKKSGMSVILGLDGQRVIIFGGLDFTSKEQLYELSLINFEWRNPKTSGLAPKESRNAHRANVIGNYMVISYGYTTENDILLLDISNVNEYIWTNEFKPSSSISISVKTTSVPVLPPPTLPPLPPSSPSTSSQKSKNNNSNITGAIIGPLFGGALLSFVGALLYRWNKNRNKNFYRNNNNNNNIDINGNENNYNNIQAGRINYYPGQEIIQPPAPTSLINDNMNINGNESNYNNIQAQRIDYYPGQEIIQPPAPTSLINDNMNINGNESIYNNNIRTERVNYYPGQEIIQPPASATVINMSPNTNDEIQGLKQEIQDLRQIILQNNKQTTNSMGNNNNNNIIRF</sequence>
<keyword evidence="5" id="KW-0472">Membrane</keyword>
<dbReference type="EMBL" id="LLXL01000352">
    <property type="protein sequence ID" value="PKK73703.1"/>
    <property type="molecule type" value="Genomic_DNA"/>
</dbReference>
<keyword evidence="6" id="KW-0732">Signal</keyword>
<evidence type="ECO:0000256" key="2">
    <source>
        <dbReference type="ARBA" id="ARBA00022737"/>
    </source>
</evidence>
<evidence type="ECO:0000256" key="6">
    <source>
        <dbReference type="SAM" id="SignalP"/>
    </source>
</evidence>
<feature type="compositionally biased region" description="Low complexity" evidence="4">
    <location>
        <begin position="356"/>
        <end position="366"/>
    </location>
</feature>
<dbReference type="PANTHER" id="PTHR46093:SF18">
    <property type="entry name" value="FIBRONECTIN TYPE-III DOMAIN-CONTAINING PROTEIN"/>
    <property type="match status" value="1"/>
</dbReference>